<dbReference type="Pfam" id="PF00708">
    <property type="entry name" value="Acylphosphatase"/>
    <property type="match status" value="1"/>
</dbReference>
<feature type="active site" evidence="4">
    <location>
        <position position="18"/>
    </location>
</feature>
<sequence>MFRVNILLKGRVQGVGFRYYAKQTADAMNIVGKVWNNYDGSVEIEAYIKTKNEIEEFVAKMKKGSPMSSIKEANVVVLASDPPLEESFEIDN</sequence>
<evidence type="ECO:0000256" key="3">
    <source>
        <dbReference type="ARBA" id="ARBA00047645"/>
    </source>
</evidence>
<feature type="active site" evidence="4">
    <location>
        <position position="36"/>
    </location>
</feature>
<dbReference type="PANTHER" id="PTHR47268:SF4">
    <property type="entry name" value="ACYLPHOSPHATASE"/>
    <property type="match status" value="1"/>
</dbReference>
<gene>
    <name evidence="7" type="ORF">BPP43_02770</name>
</gene>
<protein>
    <recommendedName>
        <fullName evidence="2 4">acylphosphatase</fullName>
        <ecNumber evidence="2 4">3.6.1.7</ecNumber>
    </recommendedName>
</protein>
<dbReference type="SUPFAM" id="SSF54975">
    <property type="entry name" value="Acylphosphatase/BLUF domain-like"/>
    <property type="match status" value="1"/>
</dbReference>
<evidence type="ECO:0000256" key="4">
    <source>
        <dbReference type="PROSITE-ProRule" id="PRU00520"/>
    </source>
</evidence>
<accession>A0A3B6VJ90</accession>
<feature type="domain" description="Acylphosphatase-like" evidence="6">
    <location>
        <begin position="3"/>
        <end position="92"/>
    </location>
</feature>
<dbReference type="InterPro" id="IPR020456">
    <property type="entry name" value="Acylphosphatase"/>
</dbReference>
<reference evidence="7 8" key="1">
    <citation type="journal article" date="2013" name="Genome Announc.">
        <title>Complete Genome Sequence of the Porcine Strain Brachyspira pilosicoli P43/6/78(T.).</title>
        <authorList>
            <person name="Lin C."/>
            <person name="den Bakker H.C."/>
            <person name="Suzuki H."/>
            <person name="Lefebure T."/>
            <person name="Ponnala L."/>
            <person name="Sun Q."/>
            <person name="Stanhope M.J."/>
            <person name="Wiedmann M."/>
            <person name="Duhamel G.E."/>
        </authorList>
    </citation>
    <scope>NUCLEOTIDE SEQUENCE [LARGE SCALE GENOMIC DNA]</scope>
    <source>
        <strain evidence="7 8">P43/6/78</strain>
    </source>
</reference>
<dbReference type="InterPro" id="IPR036046">
    <property type="entry name" value="Acylphosphatase-like_dom_sf"/>
</dbReference>
<comment type="catalytic activity">
    <reaction evidence="3 4">
        <text>an acyl phosphate + H2O = a carboxylate + phosphate + H(+)</text>
        <dbReference type="Rhea" id="RHEA:14965"/>
        <dbReference type="ChEBI" id="CHEBI:15377"/>
        <dbReference type="ChEBI" id="CHEBI:15378"/>
        <dbReference type="ChEBI" id="CHEBI:29067"/>
        <dbReference type="ChEBI" id="CHEBI:43474"/>
        <dbReference type="ChEBI" id="CHEBI:59918"/>
        <dbReference type="EC" id="3.6.1.7"/>
    </reaction>
</comment>
<dbReference type="Gene3D" id="3.30.70.100">
    <property type="match status" value="1"/>
</dbReference>
<dbReference type="RefSeq" id="WP_015274074.1">
    <property type="nucleotide sequence ID" value="NC_019908.1"/>
</dbReference>
<evidence type="ECO:0000256" key="2">
    <source>
        <dbReference type="ARBA" id="ARBA00012150"/>
    </source>
</evidence>
<evidence type="ECO:0000256" key="5">
    <source>
        <dbReference type="RuleBase" id="RU004168"/>
    </source>
</evidence>
<evidence type="ECO:0000313" key="8">
    <source>
        <dbReference type="Proteomes" id="UP000010793"/>
    </source>
</evidence>
<keyword evidence="8" id="KW-1185">Reference proteome</keyword>
<evidence type="ECO:0000259" key="6">
    <source>
        <dbReference type="PROSITE" id="PS51160"/>
    </source>
</evidence>
<keyword evidence="4" id="KW-0378">Hydrolase</keyword>
<proteinExistence type="inferred from homology"/>
<dbReference type="AlphaFoldDB" id="A0A3B6VJ90"/>
<comment type="similarity">
    <text evidence="1 5">Belongs to the acylphosphatase family.</text>
</comment>
<organism evidence="7 8">
    <name type="scientific">Brachyspira pilosicoli P43/6/78</name>
    <dbReference type="NCBI Taxonomy" id="1042417"/>
    <lineage>
        <taxon>Bacteria</taxon>
        <taxon>Pseudomonadati</taxon>
        <taxon>Spirochaetota</taxon>
        <taxon>Spirochaetia</taxon>
        <taxon>Brachyspirales</taxon>
        <taxon>Brachyspiraceae</taxon>
        <taxon>Brachyspira</taxon>
    </lineage>
</organism>
<evidence type="ECO:0000256" key="1">
    <source>
        <dbReference type="ARBA" id="ARBA00005614"/>
    </source>
</evidence>
<dbReference type="PANTHER" id="PTHR47268">
    <property type="entry name" value="ACYLPHOSPHATASE"/>
    <property type="match status" value="1"/>
</dbReference>
<evidence type="ECO:0000313" key="7">
    <source>
        <dbReference type="EMBL" id="AGA65868.1"/>
    </source>
</evidence>
<dbReference type="PROSITE" id="PS00150">
    <property type="entry name" value="ACYLPHOSPHATASE_1"/>
    <property type="match status" value="1"/>
</dbReference>
<dbReference type="EC" id="3.6.1.7" evidence="2 4"/>
<dbReference type="EMBL" id="CP002873">
    <property type="protein sequence ID" value="AGA65868.1"/>
    <property type="molecule type" value="Genomic_DNA"/>
</dbReference>
<dbReference type="InterPro" id="IPR001792">
    <property type="entry name" value="Acylphosphatase-like_dom"/>
</dbReference>
<dbReference type="PROSITE" id="PS51160">
    <property type="entry name" value="ACYLPHOSPHATASE_3"/>
    <property type="match status" value="1"/>
</dbReference>
<name>A0A3B6VJ90_BRAPL</name>
<dbReference type="GO" id="GO:0003998">
    <property type="term" value="F:acylphosphatase activity"/>
    <property type="evidence" value="ECO:0007669"/>
    <property type="project" value="UniProtKB-EC"/>
</dbReference>
<dbReference type="Proteomes" id="UP000010793">
    <property type="component" value="Chromosome"/>
</dbReference>
<dbReference type="InterPro" id="IPR017968">
    <property type="entry name" value="Acylphosphatase_CS"/>
</dbReference>
<dbReference type="KEGG" id="bpip:BPP43_02770"/>